<evidence type="ECO:0000313" key="8">
    <source>
        <dbReference type="EMBL" id="EHR36051.1"/>
    </source>
</evidence>
<feature type="transmembrane region" description="Helical" evidence="6">
    <location>
        <begin position="89"/>
        <end position="109"/>
    </location>
</feature>
<evidence type="ECO:0000256" key="3">
    <source>
        <dbReference type="ARBA" id="ARBA00022692"/>
    </source>
</evidence>
<keyword evidence="9" id="KW-1185">Reference proteome</keyword>
<feature type="transmembrane region" description="Helical" evidence="6">
    <location>
        <begin position="54"/>
        <end position="77"/>
    </location>
</feature>
<keyword evidence="4 6" id="KW-1133">Transmembrane helix</keyword>
<dbReference type="InterPro" id="IPR003834">
    <property type="entry name" value="Cyt_c_assmbl_TM_dom"/>
</dbReference>
<evidence type="ECO:0000313" key="9">
    <source>
        <dbReference type="Proteomes" id="UP000004191"/>
    </source>
</evidence>
<dbReference type="GO" id="GO:0017004">
    <property type="term" value="P:cytochrome complex assembly"/>
    <property type="evidence" value="ECO:0007669"/>
    <property type="project" value="InterPro"/>
</dbReference>
<evidence type="ECO:0000256" key="6">
    <source>
        <dbReference type="SAM" id="Phobius"/>
    </source>
</evidence>
<dbReference type="PANTHER" id="PTHR31272:SF4">
    <property type="entry name" value="CYTOCHROME C-TYPE BIOGENESIS PROTEIN HI_1454-RELATED"/>
    <property type="match status" value="1"/>
</dbReference>
<comment type="caution">
    <text evidence="8">The sequence shown here is derived from an EMBL/GenBank/DDBJ whole genome shotgun (WGS) entry which is preliminary data.</text>
</comment>
<dbReference type="Proteomes" id="UP000004191">
    <property type="component" value="Unassembled WGS sequence"/>
</dbReference>
<feature type="transmembrane region" description="Helical" evidence="6">
    <location>
        <begin position="168"/>
        <end position="193"/>
    </location>
</feature>
<dbReference type="STRING" id="883114.HMPREF9709_00147"/>
<proteinExistence type="inferred from homology"/>
<dbReference type="HOGENOM" id="CLU_053225_2_0_9"/>
<dbReference type="GO" id="GO:0016020">
    <property type="term" value="C:membrane"/>
    <property type="evidence" value="ECO:0007669"/>
    <property type="project" value="UniProtKB-SubCell"/>
</dbReference>
<keyword evidence="5 6" id="KW-0472">Membrane</keyword>
<dbReference type="eggNOG" id="COG0785">
    <property type="taxonomic scope" value="Bacteria"/>
</dbReference>
<organism evidence="8 9">
    <name type="scientific">Helcococcus kunzii ATCC 51366</name>
    <dbReference type="NCBI Taxonomy" id="883114"/>
    <lineage>
        <taxon>Bacteria</taxon>
        <taxon>Bacillati</taxon>
        <taxon>Bacillota</taxon>
        <taxon>Tissierellia</taxon>
        <taxon>Tissierellales</taxon>
        <taxon>Peptoniphilaceae</taxon>
        <taxon>Helcococcus</taxon>
    </lineage>
</organism>
<keyword evidence="3 6" id="KW-0812">Transmembrane</keyword>
<dbReference type="PATRIC" id="fig|883114.3.peg.148"/>
<reference evidence="8 9" key="1">
    <citation type="submission" date="2012-01" db="EMBL/GenBank/DDBJ databases">
        <title>The Genome Sequence of Helcococcus kunzii ATCC 51366.</title>
        <authorList>
            <consortium name="The Broad Institute Genome Sequencing Platform"/>
            <person name="Earl A."/>
            <person name="Ward D."/>
            <person name="Feldgarden M."/>
            <person name="Gevers D."/>
            <person name="Huys G."/>
            <person name="Young S.K."/>
            <person name="Zeng Q."/>
            <person name="Gargeya S."/>
            <person name="Fitzgerald M."/>
            <person name="Haas B."/>
            <person name="Abouelleil A."/>
            <person name="Alvarado L."/>
            <person name="Arachchi H.M."/>
            <person name="Berlin A."/>
            <person name="Chapman S.B."/>
            <person name="Gearin G."/>
            <person name="Goldberg J."/>
            <person name="Griggs A."/>
            <person name="Gujja S."/>
            <person name="Hansen M."/>
            <person name="Heiman D."/>
            <person name="Howarth C."/>
            <person name="Larimer J."/>
            <person name="Lui A."/>
            <person name="MacDonald P.J.P."/>
            <person name="McCowen C."/>
            <person name="Montmayeur A."/>
            <person name="Murphy C."/>
            <person name="Neiman D."/>
            <person name="Pearson M."/>
            <person name="Priest M."/>
            <person name="Roberts A."/>
            <person name="Saif S."/>
            <person name="Shea T."/>
            <person name="Sisk P."/>
            <person name="Stolte C."/>
            <person name="Sykes S."/>
            <person name="Wortman J."/>
            <person name="Nusbaum C."/>
            <person name="Birren B."/>
        </authorList>
    </citation>
    <scope>NUCLEOTIDE SEQUENCE [LARGE SCALE GENOMIC DNA]</scope>
    <source>
        <strain evidence="8 9">ATCC 51366</strain>
    </source>
</reference>
<evidence type="ECO:0000256" key="5">
    <source>
        <dbReference type="ARBA" id="ARBA00023136"/>
    </source>
</evidence>
<comment type="similarity">
    <text evidence="2">Belongs to the DsbD family.</text>
</comment>
<evidence type="ECO:0000256" key="1">
    <source>
        <dbReference type="ARBA" id="ARBA00004141"/>
    </source>
</evidence>
<feature type="transmembrane region" description="Helical" evidence="6">
    <location>
        <begin position="205"/>
        <end position="223"/>
    </location>
</feature>
<evidence type="ECO:0000256" key="2">
    <source>
        <dbReference type="ARBA" id="ARBA00006143"/>
    </source>
</evidence>
<feature type="transmembrane region" description="Helical" evidence="6">
    <location>
        <begin position="6"/>
        <end position="34"/>
    </location>
</feature>
<gene>
    <name evidence="8" type="ORF">HMPREF9709_00147</name>
</gene>
<dbReference type="AlphaFoldDB" id="H3NLH0"/>
<dbReference type="PANTHER" id="PTHR31272">
    <property type="entry name" value="CYTOCHROME C-TYPE BIOGENESIS PROTEIN HI_1454-RELATED"/>
    <property type="match status" value="1"/>
</dbReference>
<comment type="subcellular location">
    <subcellularLocation>
        <location evidence="1">Membrane</location>
        <topology evidence="1">Multi-pass membrane protein</topology>
    </subcellularLocation>
</comment>
<dbReference type="Pfam" id="PF02683">
    <property type="entry name" value="DsbD_TM"/>
    <property type="match status" value="1"/>
</dbReference>
<dbReference type="OrthoDB" id="9803065at2"/>
<dbReference type="InterPro" id="IPR051790">
    <property type="entry name" value="Cytochrome_c-biogenesis_DsbD"/>
</dbReference>
<name>H3NLH0_9FIRM</name>
<dbReference type="EMBL" id="AGEI01000003">
    <property type="protein sequence ID" value="EHR36051.1"/>
    <property type="molecule type" value="Genomic_DNA"/>
</dbReference>
<feature type="domain" description="Cytochrome C biogenesis protein transmembrane" evidence="7">
    <location>
        <begin position="7"/>
        <end position="224"/>
    </location>
</feature>
<dbReference type="GeneID" id="96998169"/>
<sequence>MIQDQIIVSSVFFAGMLSFFAPCTFPLIPVYIGFMTDEAGEYKKIKVLGLEINIGALIKTMAFVLGISTSFVILGFGAGFLGSFLNNKWVLTIAGLLVILLGIHQMDIIHLKKVDRMNGVRLNVKTKGVLGTYLMGVSFSLGWTPCVGPVLASVLITSGSSNTQWYGAFLMLVYAIGLMIPFLIMAIASSAIINKFSFFEKHLILIKRIGGFLIVIMGIVLMSNQLPNVVAFFNNIFM</sequence>
<evidence type="ECO:0000259" key="7">
    <source>
        <dbReference type="Pfam" id="PF02683"/>
    </source>
</evidence>
<accession>H3NLH0</accession>
<feature type="transmembrane region" description="Helical" evidence="6">
    <location>
        <begin position="130"/>
        <end position="156"/>
    </location>
</feature>
<dbReference type="RefSeq" id="WP_005397000.1">
    <property type="nucleotide sequence ID" value="NZ_JH601088.1"/>
</dbReference>
<protein>
    <recommendedName>
        <fullName evidence="7">Cytochrome C biogenesis protein transmembrane domain-containing protein</fullName>
    </recommendedName>
</protein>
<evidence type="ECO:0000256" key="4">
    <source>
        <dbReference type="ARBA" id="ARBA00022989"/>
    </source>
</evidence>